<name>A0ABP8VHG6_9ACTN</name>
<comment type="caution">
    <text evidence="1">The sequence shown here is derived from an EMBL/GenBank/DDBJ whole genome shotgun (WGS) entry which is preliminary data.</text>
</comment>
<reference evidence="2" key="1">
    <citation type="journal article" date="2019" name="Int. J. Syst. Evol. Microbiol.">
        <title>The Global Catalogue of Microorganisms (GCM) 10K type strain sequencing project: providing services to taxonomists for standard genome sequencing and annotation.</title>
        <authorList>
            <consortium name="The Broad Institute Genomics Platform"/>
            <consortium name="The Broad Institute Genome Sequencing Center for Infectious Disease"/>
            <person name="Wu L."/>
            <person name="Ma J."/>
        </authorList>
    </citation>
    <scope>NUCLEOTIDE SEQUENCE [LARGE SCALE GENOMIC DNA]</scope>
    <source>
        <strain evidence="2">JCM 18126</strain>
    </source>
</reference>
<evidence type="ECO:0000313" key="1">
    <source>
        <dbReference type="EMBL" id="GAA4662781.1"/>
    </source>
</evidence>
<dbReference type="RefSeq" id="WP_345714148.1">
    <property type="nucleotide sequence ID" value="NZ_BAABIL010000763.1"/>
</dbReference>
<evidence type="ECO:0000313" key="2">
    <source>
        <dbReference type="Proteomes" id="UP001501195"/>
    </source>
</evidence>
<dbReference type="EMBL" id="BAABIL010000763">
    <property type="protein sequence ID" value="GAA4662781.1"/>
    <property type="molecule type" value="Genomic_DNA"/>
</dbReference>
<proteinExistence type="predicted"/>
<gene>
    <name evidence="1" type="ORF">GCM10023225_34830</name>
</gene>
<keyword evidence="2" id="KW-1185">Reference proteome</keyword>
<accession>A0ABP8VHG6</accession>
<dbReference type="InterPro" id="IPR036188">
    <property type="entry name" value="FAD/NAD-bd_sf"/>
</dbReference>
<dbReference type="Pfam" id="PF13450">
    <property type="entry name" value="NAD_binding_8"/>
    <property type="match status" value="1"/>
</dbReference>
<dbReference type="Proteomes" id="UP001501195">
    <property type="component" value="Unassembled WGS sequence"/>
</dbReference>
<protein>
    <submittedName>
        <fullName evidence="1">NAD(P)/FAD-dependent oxidoreductase</fullName>
    </submittedName>
</protein>
<dbReference type="Gene3D" id="3.50.50.60">
    <property type="entry name" value="FAD/NAD(P)-binding domain"/>
    <property type="match status" value="2"/>
</dbReference>
<dbReference type="PANTHER" id="PTHR10668">
    <property type="entry name" value="PHYTOENE DEHYDROGENASE"/>
    <property type="match status" value="1"/>
</dbReference>
<organism evidence="1 2">
    <name type="scientific">Kineococcus glutinatus</name>
    <dbReference type="NCBI Taxonomy" id="1070872"/>
    <lineage>
        <taxon>Bacteria</taxon>
        <taxon>Bacillati</taxon>
        <taxon>Actinomycetota</taxon>
        <taxon>Actinomycetes</taxon>
        <taxon>Kineosporiales</taxon>
        <taxon>Kineosporiaceae</taxon>
        <taxon>Kineococcus</taxon>
    </lineage>
</organism>
<dbReference type="SUPFAM" id="SSF51905">
    <property type="entry name" value="FAD/NAD(P)-binding domain"/>
    <property type="match status" value="1"/>
</dbReference>
<dbReference type="PANTHER" id="PTHR10668:SF105">
    <property type="entry name" value="DEHYDROGENASE-RELATED"/>
    <property type="match status" value="1"/>
</dbReference>
<sequence>MVTARDAVVVGSGPNGLAAAVTLAAAGLDVEVVEAADTPGGGSRSAELTLPGYLHDACSAVHPMAAASPFFRAFDLPARGVELLEPEVQFAHPLDEGPWGVALRDLDATADLLGAGGARYARLLRPLVEEAGELVPTFLSTLRSPPAGPGLAVAASFALRAGLTLPALLAGLGDERAAGLLAGVGAHAPGRQVGIAPAAVAVVLTALAHSGGWVVPRGGSQALVDALVADLRARGGTLRTGQRVHDLGELPPARAVLLDVSPAEVLRIAGDRLPAAHAAALRRYRYGPGACTVHYALAGPVPWRDEAARRAGTLHLGGTWREIAAAEAEVAAGRHAQRPYVLVAQPGVVDPGRSPDGHAVLWTYCHVPNGSTLDVSAHVDAQVERFAPGFRDLVLARHVRTAAQLAAENPADVGGDFAQGATTLRQVLARPVPRWDVHSTPLAGLYLCSSATAPGPGVHGMCGWWAARAALRRTFGIRRMPSVAPR</sequence>